<dbReference type="SUPFAM" id="SSF54695">
    <property type="entry name" value="POZ domain"/>
    <property type="match status" value="1"/>
</dbReference>
<dbReference type="CDD" id="cd18186">
    <property type="entry name" value="BTB_POZ_ZBTB_KLHL-like"/>
    <property type="match status" value="1"/>
</dbReference>
<reference evidence="2" key="1">
    <citation type="journal article" date="2020" name="Stud. Mycol.">
        <title>101 Dothideomycetes genomes: a test case for predicting lifestyles and emergence of pathogens.</title>
        <authorList>
            <person name="Haridas S."/>
            <person name="Albert R."/>
            <person name="Binder M."/>
            <person name="Bloem J."/>
            <person name="Labutti K."/>
            <person name="Salamov A."/>
            <person name="Andreopoulos B."/>
            <person name="Baker S."/>
            <person name="Barry K."/>
            <person name="Bills G."/>
            <person name="Bluhm B."/>
            <person name="Cannon C."/>
            <person name="Castanera R."/>
            <person name="Culley D."/>
            <person name="Daum C."/>
            <person name="Ezra D."/>
            <person name="Gonzalez J."/>
            <person name="Henrissat B."/>
            <person name="Kuo A."/>
            <person name="Liang C."/>
            <person name="Lipzen A."/>
            <person name="Lutzoni F."/>
            <person name="Magnuson J."/>
            <person name="Mondo S."/>
            <person name="Nolan M."/>
            <person name="Ohm R."/>
            <person name="Pangilinan J."/>
            <person name="Park H.-J."/>
            <person name="Ramirez L."/>
            <person name="Alfaro M."/>
            <person name="Sun H."/>
            <person name="Tritt A."/>
            <person name="Yoshinaga Y."/>
            <person name="Zwiers L.-H."/>
            <person name="Turgeon B."/>
            <person name="Goodwin S."/>
            <person name="Spatafora J."/>
            <person name="Crous P."/>
            <person name="Grigoriev I."/>
        </authorList>
    </citation>
    <scope>NUCLEOTIDE SEQUENCE</scope>
    <source>
        <strain evidence="2">CBS 110217</strain>
    </source>
</reference>
<dbReference type="InterPro" id="IPR011333">
    <property type="entry name" value="SKP1/BTB/POZ_sf"/>
</dbReference>
<sequence length="191" mass="22129">MTTIPTTTSESPNSPTLNDAVTEGIVAIQVVQDDPKKYYIHEALLVHHSEYFRKALSGLWKEATEKYFTLTDVEHTVFNIFVHWLYKQIFPAVEDSPTWSDIIGVDPDEHGVQDILRLKYEAYSFRDRFLIPASRRGTAKTIVEHIQEYGLSCWEISEIVDWAWENIPPNRPVLQLLVGKFCDNWEVTEDD</sequence>
<proteinExistence type="predicted"/>
<keyword evidence="3" id="KW-1185">Reference proteome</keyword>
<comment type="caution">
    <text evidence="2">The sequence shown here is derived from an EMBL/GenBank/DDBJ whole genome shotgun (WGS) entry which is preliminary data.</text>
</comment>
<dbReference type="AlphaFoldDB" id="A0A9P4LUB6"/>
<gene>
    <name evidence="2" type="ORF">EK21DRAFT_107100</name>
</gene>
<dbReference type="PANTHER" id="PTHR47843:SF2">
    <property type="entry name" value="BTB DOMAIN-CONTAINING PROTEIN"/>
    <property type="match status" value="1"/>
</dbReference>
<evidence type="ECO:0000313" key="3">
    <source>
        <dbReference type="Proteomes" id="UP000799777"/>
    </source>
</evidence>
<dbReference type="InterPro" id="IPR000210">
    <property type="entry name" value="BTB/POZ_dom"/>
</dbReference>
<organism evidence="2 3">
    <name type="scientific">Setomelanomma holmii</name>
    <dbReference type="NCBI Taxonomy" id="210430"/>
    <lineage>
        <taxon>Eukaryota</taxon>
        <taxon>Fungi</taxon>
        <taxon>Dikarya</taxon>
        <taxon>Ascomycota</taxon>
        <taxon>Pezizomycotina</taxon>
        <taxon>Dothideomycetes</taxon>
        <taxon>Pleosporomycetidae</taxon>
        <taxon>Pleosporales</taxon>
        <taxon>Pleosporineae</taxon>
        <taxon>Phaeosphaeriaceae</taxon>
        <taxon>Setomelanomma</taxon>
    </lineage>
</organism>
<dbReference type="Proteomes" id="UP000799777">
    <property type="component" value="Unassembled WGS sequence"/>
</dbReference>
<dbReference type="EMBL" id="ML978157">
    <property type="protein sequence ID" value="KAF2035579.1"/>
    <property type="molecule type" value="Genomic_DNA"/>
</dbReference>
<dbReference type="PANTHER" id="PTHR47843">
    <property type="entry name" value="BTB DOMAIN-CONTAINING PROTEIN-RELATED"/>
    <property type="match status" value="1"/>
</dbReference>
<dbReference type="PROSITE" id="PS50097">
    <property type="entry name" value="BTB"/>
    <property type="match status" value="1"/>
</dbReference>
<accession>A0A9P4LUB6</accession>
<feature type="domain" description="BTB" evidence="1">
    <location>
        <begin position="22"/>
        <end position="86"/>
    </location>
</feature>
<name>A0A9P4LUB6_9PLEO</name>
<dbReference type="Pfam" id="PF00651">
    <property type="entry name" value="BTB"/>
    <property type="match status" value="1"/>
</dbReference>
<evidence type="ECO:0000259" key="1">
    <source>
        <dbReference type="PROSITE" id="PS50097"/>
    </source>
</evidence>
<protein>
    <recommendedName>
        <fullName evidence="1">BTB domain-containing protein</fullName>
    </recommendedName>
</protein>
<dbReference type="OrthoDB" id="194443at2759"/>
<dbReference type="Gene3D" id="3.30.710.10">
    <property type="entry name" value="Potassium Channel Kv1.1, Chain A"/>
    <property type="match status" value="1"/>
</dbReference>
<evidence type="ECO:0000313" key="2">
    <source>
        <dbReference type="EMBL" id="KAF2035579.1"/>
    </source>
</evidence>